<reference evidence="2" key="1">
    <citation type="submission" date="2022-03" db="EMBL/GenBank/DDBJ databases">
        <title>Draft genome sequence of Aduncisulcus paluster, a free-living microaerophilic Fornicata.</title>
        <authorList>
            <person name="Yuyama I."/>
            <person name="Kume K."/>
            <person name="Tamura T."/>
            <person name="Inagaki Y."/>
            <person name="Hashimoto T."/>
        </authorList>
    </citation>
    <scope>NUCLEOTIDE SEQUENCE</scope>
    <source>
        <strain evidence="2">NY0171</strain>
    </source>
</reference>
<feature type="compositionally biased region" description="Basic and acidic residues" evidence="1">
    <location>
        <begin position="134"/>
        <end position="146"/>
    </location>
</feature>
<evidence type="ECO:0000256" key="1">
    <source>
        <dbReference type="SAM" id="MobiDB-lite"/>
    </source>
</evidence>
<evidence type="ECO:0000313" key="3">
    <source>
        <dbReference type="Proteomes" id="UP001057375"/>
    </source>
</evidence>
<evidence type="ECO:0000313" key="2">
    <source>
        <dbReference type="EMBL" id="GKT33011.1"/>
    </source>
</evidence>
<feature type="compositionally biased region" description="Basic and acidic residues" evidence="1">
    <location>
        <begin position="1"/>
        <end position="20"/>
    </location>
</feature>
<organism evidence="2 3">
    <name type="scientific">Aduncisulcus paluster</name>
    <dbReference type="NCBI Taxonomy" id="2918883"/>
    <lineage>
        <taxon>Eukaryota</taxon>
        <taxon>Metamonada</taxon>
        <taxon>Carpediemonas-like organisms</taxon>
        <taxon>Aduncisulcus</taxon>
    </lineage>
</organism>
<feature type="region of interest" description="Disordered" evidence="1">
    <location>
        <begin position="1"/>
        <end position="154"/>
    </location>
</feature>
<proteinExistence type="predicted"/>
<keyword evidence="3" id="KW-1185">Reference proteome</keyword>
<accession>A0ABQ5KKH9</accession>
<feature type="compositionally biased region" description="Low complexity" evidence="1">
    <location>
        <begin position="21"/>
        <end position="30"/>
    </location>
</feature>
<gene>
    <name evidence="2" type="ORF">ADUPG1_007040</name>
</gene>
<comment type="caution">
    <text evidence="2">The sequence shown here is derived from an EMBL/GenBank/DDBJ whole genome shotgun (WGS) entry which is preliminary data.</text>
</comment>
<protein>
    <submittedName>
        <fullName evidence="2">Uncharacterized protein</fullName>
    </submittedName>
</protein>
<feature type="compositionally biased region" description="Polar residues" evidence="1">
    <location>
        <begin position="83"/>
        <end position="93"/>
    </location>
</feature>
<feature type="compositionally biased region" description="Basic residues" evidence="1">
    <location>
        <begin position="186"/>
        <end position="199"/>
    </location>
</feature>
<name>A0ABQ5KKH9_9EUKA</name>
<feature type="non-terminal residue" evidence="2">
    <location>
        <position position="1"/>
    </location>
</feature>
<sequence length="218" mass="22395">AGQTKSEKSTKDEKDKDKTHTIASTSSTIHLDSPSISNLGGAPSASPDLLGILGSDSPSPSSPSKAKLSSHKTDDQSAHTLKKSSSLFGSTTDLGLGRDGTVDLLSESEPRGGSASLDFLTGTSSKTSLSSKKTSGDNRTVKREDSMLSTTTGIDNNFLDDDDDLLGGGTSSASLGLGFGDDSMSSKKKSGKTTSKAKKSKSDIDLTAGLFDDSSSYL</sequence>
<feature type="compositionally biased region" description="Low complexity" evidence="1">
    <location>
        <begin position="120"/>
        <end position="133"/>
    </location>
</feature>
<feature type="compositionally biased region" description="Low complexity" evidence="1">
    <location>
        <begin position="55"/>
        <end position="67"/>
    </location>
</feature>
<dbReference type="EMBL" id="BQXS01010113">
    <property type="protein sequence ID" value="GKT33011.1"/>
    <property type="molecule type" value="Genomic_DNA"/>
</dbReference>
<dbReference type="Proteomes" id="UP001057375">
    <property type="component" value="Unassembled WGS sequence"/>
</dbReference>
<feature type="region of interest" description="Disordered" evidence="1">
    <location>
        <begin position="172"/>
        <end position="202"/>
    </location>
</feature>